<dbReference type="RefSeq" id="WP_013192754.1">
    <property type="nucleotide sequence ID" value="NC_014248.1"/>
</dbReference>
<dbReference type="Proteomes" id="UP000001511">
    <property type="component" value="Chromosome"/>
</dbReference>
<dbReference type="KEGG" id="naz:Aazo_4438"/>
<proteinExistence type="predicted"/>
<gene>
    <name evidence="1" type="ordered locus">Aazo_4438</name>
</gene>
<accession>D7DWT1</accession>
<dbReference type="HOGENOM" id="CLU_2317447_0_0_3"/>
<dbReference type="EMBL" id="CP002059">
    <property type="protein sequence ID" value="ADI65744.1"/>
    <property type="molecule type" value="Genomic_DNA"/>
</dbReference>
<dbReference type="AlphaFoldDB" id="D7DWT1"/>
<evidence type="ECO:0000313" key="2">
    <source>
        <dbReference type="Proteomes" id="UP000001511"/>
    </source>
</evidence>
<dbReference type="eggNOG" id="ENOG502ZABR">
    <property type="taxonomic scope" value="Bacteria"/>
</dbReference>
<organism evidence="1 2">
    <name type="scientific">Nostoc azollae (strain 0708)</name>
    <name type="common">Anabaena azollae (strain 0708)</name>
    <dbReference type="NCBI Taxonomy" id="551115"/>
    <lineage>
        <taxon>Bacteria</taxon>
        <taxon>Bacillati</taxon>
        <taxon>Cyanobacteriota</taxon>
        <taxon>Cyanophyceae</taxon>
        <taxon>Nostocales</taxon>
        <taxon>Nostocaceae</taxon>
        <taxon>Trichormus</taxon>
    </lineage>
</organism>
<keyword evidence="2" id="KW-1185">Reference proteome</keyword>
<sequence>MPKRISEIFGVSEDDLKNEGVFNGFIDLDSVFYVDPHLVKNTKIPELENSYIHFKKYFSEILHVLENVKTSEDRFFSTAHKKLIFPELSFVLPLGYSTG</sequence>
<reference evidence="1 2" key="1">
    <citation type="journal article" date="2010" name="PLoS ONE">
        <title>Genome erosion in a nitrogen-fixing vertically transmitted endosymbiotic multicellular cyanobacterium.</title>
        <authorList>
            <person name="Ran L."/>
            <person name="Larsson J."/>
            <person name="Vigil-Stenman T."/>
            <person name="Nylander J.A."/>
            <person name="Ininbergs K."/>
            <person name="Zheng W.W."/>
            <person name="Lapidus A."/>
            <person name="Lowry S."/>
            <person name="Haselkorn R."/>
            <person name="Bergman B."/>
        </authorList>
    </citation>
    <scope>NUCLEOTIDE SEQUENCE [LARGE SCALE GENOMIC DNA]</scope>
    <source>
        <strain evidence="1 2">0708</strain>
    </source>
</reference>
<name>D7DWT1_NOSA0</name>
<evidence type="ECO:0000313" key="1">
    <source>
        <dbReference type="EMBL" id="ADI65744.1"/>
    </source>
</evidence>
<protein>
    <submittedName>
        <fullName evidence="1">Uncharacterized protein</fullName>
    </submittedName>
</protein>